<evidence type="ECO:0000256" key="1">
    <source>
        <dbReference type="ARBA" id="ARBA00004613"/>
    </source>
</evidence>
<keyword evidence="8" id="KW-0378">Hydrolase</keyword>
<dbReference type="PANTHER" id="PTHR23221:SF7">
    <property type="entry name" value="PHOSPHATIDYLINOSITOL-GLYCAN-SPECIFIC PHOSPHOLIPASE D"/>
    <property type="match status" value="1"/>
</dbReference>
<name>A0AAE0YYC2_9GAST</name>
<evidence type="ECO:0000256" key="10">
    <source>
        <dbReference type="ARBA" id="ARBA00029753"/>
    </source>
</evidence>
<dbReference type="SMART" id="SM00191">
    <property type="entry name" value="Int_alpha"/>
    <property type="match status" value="4"/>
</dbReference>
<dbReference type="InterPro" id="IPR028994">
    <property type="entry name" value="Integrin_alpha_N"/>
</dbReference>
<comment type="subcellular location">
    <subcellularLocation>
        <location evidence="1">Secreted</location>
    </subcellularLocation>
</comment>
<evidence type="ECO:0000256" key="13">
    <source>
        <dbReference type="SAM" id="SignalP"/>
    </source>
</evidence>
<feature type="repeat" description="FG-GAP" evidence="12">
    <location>
        <begin position="382"/>
        <end position="438"/>
    </location>
</feature>
<evidence type="ECO:0000256" key="7">
    <source>
        <dbReference type="ARBA" id="ARBA00022737"/>
    </source>
</evidence>
<keyword evidence="6 13" id="KW-0732">Signal</keyword>
<evidence type="ECO:0000256" key="5">
    <source>
        <dbReference type="ARBA" id="ARBA00022525"/>
    </source>
</evidence>
<protein>
    <recommendedName>
        <fullName evidence="4">Phosphatidylinositol-glycan-specific phospholipase D</fullName>
        <ecNumber evidence="3">3.1.4.50</ecNumber>
    </recommendedName>
    <alternativeName>
        <fullName evidence="10">Glycosyl-phosphatidylinositol-specific phospholipase D</fullName>
    </alternativeName>
</protein>
<dbReference type="InterPro" id="IPR001028">
    <property type="entry name" value="Gprt_PLipase_D"/>
</dbReference>
<gene>
    <name evidence="15" type="ORF">RRG08_023483</name>
</gene>
<feature type="signal peptide" evidence="13">
    <location>
        <begin position="1"/>
        <end position="30"/>
    </location>
</feature>
<dbReference type="GO" id="GO:0005615">
    <property type="term" value="C:extracellular space"/>
    <property type="evidence" value="ECO:0007669"/>
    <property type="project" value="TreeGrafter"/>
</dbReference>
<keyword evidence="7" id="KW-0677">Repeat</keyword>
<accession>A0AAE0YYC2</accession>
<organism evidence="15 16">
    <name type="scientific">Elysia crispata</name>
    <name type="common">lettuce slug</name>
    <dbReference type="NCBI Taxonomy" id="231223"/>
    <lineage>
        <taxon>Eukaryota</taxon>
        <taxon>Metazoa</taxon>
        <taxon>Spiralia</taxon>
        <taxon>Lophotrochozoa</taxon>
        <taxon>Mollusca</taxon>
        <taxon>Gastropoda</taxon>
        <taxon>Heterobranchia</taxon>
        <taxon>Euthyneura</taxon>
        <taxon>Panpulmonata</taxon>
        <taxon>Sacoglossa</taxon>
        <taxon>Placobranchoidea</taxon>
        <taxon>Plakobranchidae</taxon>
        <taxon>Elysia</taxon>
    </lineage>
</organism>
<dbReference type="PRINTS" id="PR00718">
    <property type="entry name" value="PHPHLIPASED"/>
</dbReference>
<evidence type="ECO:0000313" key="16">
    <source>
        <dbReference type="Proteomes" id="UP001283361"/>
    </source>
</evidence>
<proteinExistence type="inferred from homology"/>
<evidence type="ECO:0000256" key="4">
    <source>
        <dbReference type="ARBA" id="ARBA00015988"/>
    </source>
</evidence>
<dbReference type="Proteomes" id="UP001283361">
    <property type="component" value="Unassembled WGS sequence"/>
</dbReference>
<dbReference type="GO" id="GO:0031012">
    <property type="term" value="C:extracellular matrix"/>
    <property type="evidence" value="ECO:0007669"/>
    <property type="project" value="TreeGrafter"/>
</dbReference>
<evidence type="ECO:0000256" key="6">
    <source>
        <dbReference type="ARBA" id="ARBA00022729"/>
    </source>
</evidence>
<dbReference type="Pfam" id="PF01839">
    <property type="entry name" value="FG-GAP"/>
    <property type="match status" value="3"/>
</dbReference>
<reference evidence="15" key="1">
    <citation type="journal article" date="2023" name="G3 (Bethesda)">
        <title>A reference genome for the long-term kleptoplast-retaining sea slug Elysia crispata morphotype clarki.</title>
        <authorList>
            <person name="Eastman K.E."/>
            <person name="Pendleton A.L."/>
            <person name="Shaikh M.A."/>
            <person name="Suttiyut T."/>
            <person name="Ogas R."/>
            <person name="Tomko P."/>
            <person name="Gavelis G."/>
            <person name="Widhalm J.R."/>
            <person name="Wisecaver J.H."/>
        </authorList>
    </citation>
    <scope>NUCLEOTIDE SEQUENCE</scope>
    <source>
        <strain evidence="15">ECLA1</strain>
    </source>
</reference>
<evidence type="ECO:0000313" key="15">
    <source>
        <dbReference type="EMBL" id="KAK3759363.1"/>
    </source>
</evidence>
<evidence type="ECO:0000256" key="9">
    <source>
        <dbReference type="ARBA" id="ARBA00023180"/>
    </source>
</evidence>
<feature type="repeat" description="FG-GAP" evidence="12">
    <location>
        <begin position="724"/>
        <end position="787"/>
    </location>
</feature>
<comment type="catalytic activity">
    <reaction evidence="11">
        <text>a 6-(alpha-D-glucosaminyl)-1-(1,2-diacyl-sn-glycero-3-phospho)-1D-myo-inositol + H2O = 6-(alpha-D-glucosaminyl)-1D-myo-inositol + a 1,2-diacyl-sn-glycero-3-phosphate + H(+)</text>
        <dbReference type="Rhea" id="RHEA:10832"/>
        <dbReference type="ChEBI" id="CHEBI:15377"/>
        <dbReference type="ChEBI" id="CHEBI:15378"/>
        <dbReference type="ChEBI" id="CHEBI:57997"/>
        <dbReference type="ChEBI" id="CHEBI:58608"/>
        <dbReference type="ChEBI" id="CHEBI:58700"/>
        <dbReference type="EC" id="3.1.4.50"/>
    </reaction>
</comment>
<keyword evidence="5" id="KW-0964">Secreted</keyword>
<dbReference type="InterPro" id="IPR013519">
    <property type="entry name" value="Int_alpha_beta-p"/>
</dbReference>
<evidence type="ECO:0000256" key="11">
    <source>
        <dbReference type="ARBA" id="ARBA00093237"/>
    </source>
</evidence>
<dbReference type="Pfam" id="PF00882">
    <property type="entry name" value="Zn_dep_PLPC"/>
    <property type="match status" value="1"/>
</dbReference>
<dbReference type="AlphaFoldDB" id="A0AAE0YYC2"/>
<evidence type="ECO:0000256" key="3">
    <source>
        <dbReference type="ARBA" id="ARBA00012284"/>
    </source>
</evidence>
<feature type="repeat" description="FG-GAP" evidence="12">
    <location>
        <begin position="513"/>
        <end position="570"/>
    </location>
</feature>
<dbReference type="Gene3D" id="2.130.10.130">
    <property type="entry name" value="Integrin alpha, N-terminal"/>
    <property type="match status" value="3"/>
</dbReference>
<evidence type="ECO:0000259" key="14">
    <source>
        <dbReference type="Pfam" id="PF00882"/>
    </source>
</evidence>
<evidence type="ECO:0000256" key="12">
    <source>
        <dbReference type="PROSITE-ProRule" id="PRU00803"/>
    </source>
</evidence>
<comment type="caution">
    <text evidence="15">The sequence shown here is derived from an EMBL/GenBank/DDBJ whole genome shotgun (WGS) entry which is preliminary data.</text>
</comment>
<dbReference type="InterPro" id="IPR029002">
    <property type="entry name" value="PLPC/GPLD1"/>
</dbReference>
<keyword evidence="16" id="KW-1185">Reference proteome</keyword>
<evidence type="ECO:0000256" key="8">
    <source>
        <dbReference type="ARBA" id="ARBA00022801"/>
    </source>
</evidence>
<dbReference type="EMBL" id="JAWDGP010005130">
    <property type="protein sequence ID" value="KAK3759363.1"/>
    <property type="molecule type" value="Genomic_DNA"/>
</dbReference>
<sequence length="859" mass="94357">MMKILKPCTWTKVVCCLLVACCCLLGVTRACGAITHIEISHQALENYEDIQEDVDYGQIASLHQDALEAGSAYPDAFYPPTCFFGRFNDVSEDTHWTQFLNASIVYINSKYPKPWNTDIQKLVAFLLGVVSHQVADVLWHSLGIDQGFIQTMAKMNFHDVYSDAHPVADTGGDVLNVYQLNLDYSALFGDWYVPVNHLANIYQEMYGTDRVNRIVIRTCSEMLYLYKIAARLAAGSFFGSFAEKSPFLVDQLYSYFQGGITDMAAWTRRIWKEYTTALENNLGNCHLPRNSLFIRCNATDEFTKNYKESSLKNGFYAKMDIGDLSIDDIIVEETEGGVYLRSGERLKARKQSKDNSLRFESESDIKWKAIEREEKLKALPTSPNHVFTTDKPYAQLGSAFAVGDLNGDGFDDLVVGSAGVYPSGIVYVIYGSDEGIFSGQNDIEQAADVTIHMPVDDHSLSSLFGASLATFDLDQDGQLELAVGAPAYKAVDLLYQGRVFIFSINSSSTNNASVRATVDCVEKFCNFGYTLHADNTTGLGLVMGAPFAAAGGAQRGAIAFLPSNTQYTDLENLQFFAQVSEVESVLETEAMVLNIIRGEIDYGWRGYSLDSATIDNTPNVMFGEPGFRDCVNSSCEYSPGDSQTVGEVIRGVMEGGEFDPITRISRKLQFLQLGAQVALGQPLLSRPNYFAASGPSSDVAAQIFSLDFTLDQAGVVYFVTDFAAVTAFVNGDRSFGRFGNVVKFSDLTNDGLDELIIGAPLWTRFLNYGVQEGRVYIYGGGKFPLESHMSGDCAGSSLISPCPEKRAYKVLTFGESLARFGTQAISLKSTNKTSLFVTAAHSSRSGRLAGAIGVFDFHH</sequence>
<feature type="chain" id="PRO_5041982995" description="Phosphatidylinositol-glycan-specific phospholipase D" evidence="13">
    <location>
        <begin position="31"/>
        <end position="859"/>
    </location>
</feature>
<feature type="domain" description="Phospholipase C/D" evidence="14">
    <location>
        <begin position="35"/>
        <end position="224"/>
    </location>
</feature>
<evidence type="ECO:0000256" key="2">
    <source>
        <dbReference type="ARBA" id="ARBA00008652"/>
    </source>
</evidence>
<dbReference type="EC" id="3.1.4.50" evidence="3"/>
<dbReference type="InterPro" id="IPR013517">
    <property type="entry name" value="FG-GAP"/>
</dbReference>
<dbReference type="SUPFAM" id="SSF69318">
    <property type="entry name" value="Integrin alpha N-terminal domain"/>
    <property type="match status" value="1"/>
</dbReference>
<dbReference type="PROSITE" id="PS51470">
    <property type="entry name" value="FG_GAP"/>
    <property type="match status" value="4"/>
</dbReference>
<dbReference type="GO" id="GO:0004621">
    <property type="term" value="F:glycosylphosphatidylinositol phospholipase D activity"/>
    <property type="evidence" value="ECO:0007669"/>
    <property type="project" value="UniProtKB-EC"/>
</dbReference>
<dbReference type="PANTHER" id="PTHR23221">
    <property type="entry name" value="GLYCOSYLPHOSPHATIDYLINOSITOL PHOSPHOLIPASE D"/>
    <property type="match status" value="1"/>
</dbReference>
<comment type="similarity">
    <text evidence="2">Belongs to the GPLD1 family.</text>
</comment>
<keyword evidence="9" id="KW-0325">Glycoprotein</keyword>
<feature type="repeat" description="FG-GAP" evidence="12">
    <location>
        <begin position="448"/>
        <end position="511"/>
    </location>
</feature>